<feature type="transmembrane region" description="Helical" evidence="1">
    <location>
        <begin position="135"/>
        <end position="158"/>
    </location>
</feature>
<dbReference type="AlphaFoldDB" id="A0A250VNX7"/>
<reference evidence="3" key="1">
    <citation type="submission" date="2017-05" db="EMBL/GenBank/DDBJ databases">
        <title>Streptomyces olivochromogenes NBRC 3561 whole genome shotgun sequence.</title>
        <authorList>
            <person name="Dohra H."/>
            <person name="Kodani S."/>
        </authorList>
    </citation>
    <scope>NUCLEOTIDE SEQUENCE [LARGE SCALE GENOMIC DNA]</scope>
    <source>
        <strain evidence="3">NBRC 3561</strain>
    </source>
</reference>
<keyword evidence="1" id="KW-0472">Membrane</keyword>
<keyword evidence="1" id="KW-1133">Transmembrane helix</keyword>
<evidence type="ECO:0000313" key="2">
    <source>
        <dbReference type="EMBL" id="GAX55933.1"/>
    </source>
</evidence>
<sequence length="347" mass="37203">MPPIVFGGCLVLIGVWLLLGPMLGARHEERDFRAAVTCPEERDSTGPEDCLRTVGARIDHTEVVTGNRSASYWLYVTEADGKGDRTRISDSGPKSPKAWSGVRVQVTQWRGKIRYVDFPAGRRYTQADPRDRYRLFYAGGLGLGLFGVGIVLSVFWWSRVSAVSPRSYPWQITPAATGLLVLVCAGVVAPLAVDGVGAPLLVAASAAVLVLVGCAGAYQLLRRRHRSGDDTVVVTPKVPETEQCFQGGVLAEGGDKRYGGGGYLVAGPGLLVTTPDPTGKFARRTVPATVAPQRVRPPYWTDPHGGNYGTDTLVVECRDGDAPVLIVTKKENVPWILGALQPPTTPS</sequence>
<organism evidence="2 3">
    <name type="scientific">Streptomyces olivochromogenes</name>
    <dbReference type="NCBI Taxonomy" id="1963"/>
    <lineage>
        <taxon>Bacteria</taxon>
        <taxon>Bacillati</taxon>
        <taxon>Actinomycetota</taxon>
        <taxon>Actinomycetes</taxon>
        <taxon>Kitasatosporales</taxon>
        <taxon>Streptomycetaceae</taxon>
        <taxon>Streptomyces</taxon>
    </lineage>
</organism>
<dbReference type="EMBL" id="BDQI01000022">
    <property type="protein sequence ID" value="GAX55933.1"/>
    <property type="molecule type" value="Genomic_DNA"/>
</dbReference>
<dbReference type="STRING" id="1963.AQJ27_41240"/>
<keyword evidence="3" id="KW-1185">Reference proteome</keyword>
<protein>
    <submittedName>
        <fullName evidence="2">Uncharacterized protein</fullName>
    </submittedName>
</protein>
<evidence type="ECO:0000313" key="3">
    <source>
        <dbReference type="Proteomes" id="UP000217446"/>
    </source>
</evidence>
<feature type="transmembrane region" description="Helical" evidence="1">
    <location>
        <begin position="170"/>
        <end position="192"/>
    </location>
</feature>
<proteinExistence type="predicted"/>
<dbReference type="RefSeq" id="WP_067380953.1">
    <property type="nucleotide sequence ID" value="NZ_BDQI01000022.1"/>
</dbReference>
<name>A0A250VNX7_STROL</name>
<evidence type="ECO:0000256" key="1">
    <source>
        <dbReference type="SAM" id="Phobius"/>
    </source>
</evidence>
<dbReference type="Proteomes" id="UP000217446">
    <property type="component" value="Unassembled WGS sequence"/>
</dbReference>
<accession>A0A250VNX7</accession>
<gene>
    <name evidence="2" type="ORF">SO3561_07497</name>
</gene>
<keyword evidence="1" id="KW-0812">Transmembrane</keyword>
<feature type="transmembrane region" description="Helical" evidence="1">
    <location>
        <begin position="198"/>
        <end position="218"/>
    </location>
</feature>
<comment type="caution">
    <text evidence="2">The sequence shown here is derived from an EMBL/GenBank/DDBJ whole genome shotgun (WGS) entry which is preliminary data.</text>
</comment>